<name>A0A7C4EVI2_9BACT</name>
<feature type="compositionally biased region" description="Low complexity" evidence="1">
    <location>
        <begin position="313"/>
        <end position="341"/>
    </location>
</feature>
<evidence type="ECO:0000313" key="4">
    <source>
        <dbReference type="EMBL" id="HGH62311.1"/>
    </source>
</evidence>
<feature type="chain" id="PRO_5028095436" description="TIGR03503 family protein" evidence="3">
    <location>
        <begin position="35"/>
        <end position="428"/>
    </location>
</feature>
<organism evidence="4">
    <name type="scientific">Desulfomonile tiedjei</name>
    <dbReference type="NCBI Taxonomy" id="2358"/>
    <lineage>
        <taxon>Bacteria</taxon>
        <taxon>Pseudomonadati</taxon>
        <taxon>Thermodesulfobacteriota</taxon>
        <taxon>Desulfomonilia</taxon>
        <taxon>Desulfomonilales</taxon>
        <taxon>Desulfomonilaceae</taxon>
        <taxon>Desulfomonile</taxon>
    </lineage>
</organism>
<evidence type="ECO:0000256" key="3">
    <source>
        <dbReference type="SAM" id="SignalP"/>
    </source>
</evidence>
<accession>A0A7C4EVI2</accession>
<protein>
    <recommendedName>
        <fullName evidence="5">TIGR03503 family protein</fullName>
    </recommendedName>
</protein>
<feature type="transmembrane region" description="Helical" evidence="2">
    <location>
        <begin position="359"/>
        <end position="382"/>
    </location>
</feature>
<evidence type="ECO:0000256" key="2">
    <source>
        <dbReference type="SAM" id="Phobius"/>
    </source>
</evidence>
<comment type="caution">
    <text evidence="4">The sequence shown here is derived from an EMBL/GenBank/DDBJ whole genome shotgun (WGS) entry which is preliminary data.</text>
</comment>
<keyword evidence="2" id="KW-0812">Transmembrane</keyword>
<keyword evidence="2" id="KW-0472">Membrane</keyword>
<feature type="region of interest" description="Disordered" evidence="1">
    <location>
        <begin position="300"/>
        <end position="351"/>
    </location>
</feature>
<dbReference type="AlphaFoldDB" id="A0A7C4EVI2"/>
<evidence type="ECO:0008006" key="5">
    <source>
        <dbReference type="Google" id="ProtNLM"/>
    </source>
</evidence>
<gene>
    <name evidence="4" type="ORF">ENV54_13575</name>
</gene>
<keyword evidence="2" id="KW-1133">Transmembrane helix</keyword>
<sequence>MNLSNYLHPGKNSRRLLSAVILFALLVIAPKSAAAEVYGVKDAAGHFQPRLDITVGNKEVVLKKVNPQDRFRSLAITLNPKNAALIRNVGLLNMEWVNSAGKAGKEVQFAGPRYDPTTRRFEDAMGKSIEVRILDKSNRNLFAGKSLSDLFDIHVDDMPLVSSQSVTEKDRTVQMGHGRDVSLNIDKQSIVFNENNFKKGEILNIDNRSGANQVVGIELPEKGLLYYQIIKKPEQTKIPREAWKRFTIPPDSGVFVVLIPEPDPIQLAMINGKNILIRVYQGTIVKDTLRVPITVATDLSGGPAETSSKAEVASPPASAQSISQTKKPSPASEAASTAAGHGSERQPVAAQTGSSETKLWIALGVNIGLLAILAGYVIFFLLPKIQVLQDRITKNEIFIHHSRESIREELEAVKADILSHVSPHPDQE</sequence>
<keyword evidence="3" id="KW-0732">Signal</keyword>
<proteinExistence type="predicted"/>
<feature type="signal peptide" evidence="3">
    <location>
        <begin position="1"/>
        <end position="34"/>
    </location>
</feature>
<dbReference type="EMBL" id="DTGT01000444">
    <property type="protein sequence ID" value="HGH62311.1"/>
    <property type="molecule type" value="Genomic_DNA"/>
</dbReference>
<evidence type="ECO:0000256" key="1">
    <source>
        <dbReference type="SAM" id="MobiDB-lite"/>
    </source>
</evidence>
<reference evidence="4" key="1">
    <citation type="journal article" date="2020" name="mSystems">
        <title>Genome- and Community-Level Interaction Insights into Carbon Utilization and Element Cycling Functions of Hydrothermarchaeota in Hydrothermal Sediment.</title>
        <authorList>
            <person name="Zhou Z."/>
            <person name="Liu Y."/>
            <person name="Xu W."/>
            <person name="Pan J."/>
            <person name="Luo Z.H."/>
            <person name="Li M."/>
        </authorList>
    </citation>
    <scope>NUCLEOTIDE SEQUENCE [LARGE SCALE GENOMIC DNA]</scope>
    <source>
        <strain evidence="4">SpSt-769</strain>
    </source>
</reference>